<gene>
    <name evidence="1" type="ORF">JHL16_07090</name>
</gene>
<dbReference type="Proteomes" id="UP000616151">
    <property type="component" value="Unassembled WGS sequence"/>
</dbReference>
<organism evidence="1 2">
    <name type="scientific">Taklimakanibacter albus</name>
    <dbReference type="NCBI Taxonomy" id="2800327"/>
    <lineage>
        <taxon>Bacteria</taxon>
        <taxon>Pseudomonadati</taxon>
        <taxon>Pseudomonadota</taxon>
        <taxon>Alphaproteobacteria</taxon>
        <taxon>Hyphomicrobiales</taxon>
        <taxon>Aestuariivirgaceae</taxon>
        <taxon>Taklimakanibacter</taxon>
    </lineage>
</organism>
<keyword evidence="2" id="KW-1185">Reference proteome</keyword>
<reference evidence="1" key="1">
    <citation type="submission" date="2021-01" db="EMBL/GenBank/DDBJ databases">
        <authorList>
            <person name="Sun Q."/>
        </authorList>
    </citation>
    <scope>NUCLEOTIDE SEQUENCE</scope>
    <source>
        <strain evidence="1">YIM B02566</strain>
    </source>
</reference>
<evidence type="ECO:0000313" key="2">
    <source>
        <dbReference type="Proteomes" id="UP000616151"/>
    </source>
</evidence>
<accession>A0ACC5R0H9</accession>
<comment type="caution">
    <text evidence="1">The sequence shown here is derived from an EMBL/GenBank/DDBJ whole genome shotgun (WGS) entry which is preliminary data.</text>
</comment>
<protein>
    <submittedName>
        <fullName evidence="1">Uncharacterized protein</fullName>
    </submittedName>
</protein>
<name>A0ACC5R0H9_9HYPH</name>
<evidence type="ECO:0000313" key="1">
    <source>
        <dbReference type="EMBL" id="MBK1866115.1"/>
    </source>
</evidence>
<sequence length="402" mass="42081">MRLVKRSALVLILATSLAGATSAWAAEEPPLVSAILKNWETQLQTKPTYKSVTTGSDGSVVIDGLSANMQAPGEDEGKMSLNVAKVTLSGITDKGNGLFEVAAAEYNDTTIEVGSREGNFTISVPKSSAEYWYVKALGDNPSPTDLLRASMNVAKKMSSGQMTLAAGGHNFTADGYEMTWDGDPVTGAGKSDFKISNITVPEAAVAALDSSGTLKQLGYSTLSFDIGGNGTMDIGSDKMGFDFDIAYAGKDMATLKIGAGAGEIPLALVGQLQKLKDEAQPDPSALMPLVQGIQVSRVTLRFEDKSITKKVLPLLAAMQGMDEATMVANAGAMLQLGLAELKNPAFTQKAVEAVNAYLKDPRSLTIVAKPAQPITVQQIMTLDPNNPGAALDQLGVSISAND</sequence>
<dbReference type="EMBL" id="JAENHL010000006">
    <property type="protein sequence ID" value="MBK1866115.1"/>
    <property type="molecule type" value="Genomic_DNA"/>
</dbReference>
<proteinExistence type="predicted"/>